<sequence length="115" mass="12409">MRLLHAGWSALLLGLLTACAGPQAAHLTRTNSQQCVAQIEAFVAQQTGQNVSLNPAALQNSDVLLLEPSNALKGSGKVKDKPLSFTLRKHKSECWIEDLANKTLQTLPDCSCEKL</sequence>
<proteinExistence type="predicted"/>
<dbReference type="Proteomes" id="UP000509597">
    <property type="component" value="Chromosome"/>
</dbReference>
<name>A0A7H9BJZ7_9NEIS</name>
<protein>
    <recommendedName>
        <fullName evidence="4">Lipoprotein</fullName>
    </recommendedName>
</protein>
<feature type="chain" id="PRO_5029010804" description="Lipoprotein" evidence="1">
    <location>
        <begin position="21"/>
        <end position="115"/>
    </location>
</feature>
<keyword evidence="1" id="KW-0732">Signal</keyword>
<reference evidence="2 3" key="1">
    <citation type="submission" date="2020-07" db="EMBL/GenBank/DDBJ databases">
        <title>Complete genome sequence of Chitinibacter sp. 2T18.</title>
        <authorList>
            <person name="Bae J.-W."/>
            <person name="Choi J.-W."/>
        </authorList>
    </citation>
    <scope>NUCLEOTIDE SEQUENCE [LARGE SCALE GENOMIC DNA]</scope>
    <source>
        <strain evidence="2 3">2T18</strain>
    </source>
</reference>
<dbReference type="RefSeq" id="WP_179355148.1">
    <property type="nucleotide sequence ID" value="NZ_CP058627.1"/>
</dbReference>
<accession>A0A7H9BJZ7</accession>
<dbReference type="KEGG" id="chiz:HQ393_10510"/>
<evidence type="ECO:0000256" key="1">
    <source>
        <dbReference type="SAM" id="SignalP"/>
    </source>
</evidence>
<dbReference type="PROSITE" id="PS51257">
    <property type="entry name" value="PROKAR_LIPOPROTEIN"/>
    <property type="match status" value="1"/>
</dbReference>
<evidence type="ECO:0008006" key="4">
    <source>
        <dbReference type="Google" id="ProtNLM"/>
    </source>
</evidence>
<feature type="signal peptide" evidence="1">
    <location>
        <begin position="1"/>
        <end position="20"/>
    </location>
</feature>
<dbReference type="AlphaFoldDB" id="A0A7H9BJZ7"/>
<organism evidence="2 3">
    <name type="scientific">Chitinibacter bivalviorum</name>
    <dbReference type="NCBI Taxonomy" id="2739434"/>
    <lineage>
        <taxon>Bacteria</taxon>
        <taxon>Pseudomonadati</taxon>
        <taxon>Pseudomonadota</taxon>
        <taxon>Betaproteobacteria</taxon>
        <taxon>Neisseriales</taxon>
        <taxon>Chitinibacteraceae</taxon>
        <taxon>Chitinibacter</taxon>
    </lineage>
</organism>
<gene>
    <name evidence="2" type="ORF">HQ393_10510</name>
</gene>
<evidence type="ECO:0000313" key="3">
    <source>
        <dbReference type="Proteomes" id="UP000509597"/>
    </source>
</evidence>
<evidence type="ECO:0000313" key="2">
    <source>
        <dbReference type="EMBL" id="QLG88636.1"/>
    </source>
</evidence>
<dbReference type="EMBL" id="CP058627">
    <property type="protein sequence ID" value="QLG88636.1"/>
    <property type="molecule type" value="Genomic_DNA"/>
</dbReference>
<keyword evidence="3" id="KW-1185">Reference proteome</keyword>